<sequence>MEKVNHEFLAELAKSNSPVLNSKPLQDGDYNIEFDYDGFHFEFSQKNGYWRWSYNAK</sequence>
<organism evidence="1 2">
    <name type="scientific">Staphylococcus phage Team1</name>
    <dbReference type="NCBI Taxonomy" id="1262512"/>
    <lineage>
        <taxon>Viruses</taxon>
        <taxon>Duplodnaviria</taxon>
        <taxon>Heunggongvirae</taxon>
        <taxon>Uroviricota</taxon>
        <taxon>Caudoviricetes</taxon>
        <taxon>Herelleviridae</taxon>
        <taxon>Twortvirinae</taxon>
        <taxon>Kayvirus</taxon>
        <taxon>Kayvirus G1</taxon>
    </lineage>
</organism>
<evidence type="ECO:0000313" key="1">
    <source>
        <dbReference type="EMBL" id="AFX93292.1"/>
    </source>
</evidence>
<dbReference type="GeneID" id="22276438"/>
<evidence type="ECO:0008006" key="3">
    <source>
        <dbReference type="Google" id="ProtNLM"/>
    </source>
</evidence>
<protein>
    <recommendedName>
        <fullName evidence="3">Transglycosylase</fullName>
    </recommendedName>
</protein>
<evidence type="ECO:0000313" key="2">
    <source>
        <dbReference type="Proteomes" id="UP000028568"/>
    </source>
</evidence>
<dbReference type="EMBL" id="KC012913">
    <property type="protein sequence ID" value="AFX93292.1"/>
    <property type="molecule type" value="Genomic_DNA"/>
</dbReference>
<dbReference type="Proteomes" id="UP000028568">
    <property type="component" value="Segment"/>
</dbReference>
<dbReference type="KEGG" id="vg:22276438"/>
<accession>A0A075BE68</accession>
<proteinExistence type="predicted"/>
<reference evidence="1 2" key="1">
    <citation type="journal article" date="2014" name="PLoS ONE">
        <title>Improving the Safety of Staphylococcus aureus Polyvalent Phages by Their Production on a Staphylococcus xylosus Strain.</title>
        <authorList>
            <person name="El Haddad L."/>
            <person name="Ben Abdallah N."/>
            <person name="Plante P.L."/>
            <person name="Dumaresq J."/>
            <person name="Katsarava R."/>
            <person name="Labrie S."/>
            <person name="Corbeil J."/>
            <person name="St-Gelais D."/>
            <person name="Moineau S."/>
        </authorList>
    </citation>
    <scope>NUCLEOTIDE SEQUENCE [LARGE SCALE GENOMIC DNA]</scope>
</reference>
<dbReference type="RefSeq" id="YP_009098175.1">
    <property type="nucleotide sequence ID" value="NC_025417.1"/>
</dbReference>
<name>A0A075BE68_9CAUD</name>